<organism evidence="7 8">
    <name type="scientific">Planctobacterium marinum</name>
    <dbReference type="NCBI Taxonomy" id="1631968"/>
    <lineage>
        <taxon>Bacteria</taxon>
        <taxon>Pseudomonadati</taxon>
        <taxon>Pseudomonadota</taxon>
        <taxon>Gammaproteobacteria</taxon>
        <taxon>Alteromonadales</taxon>
        <taxon>Alteromonadaceae</taxon>
        <taxon>Planctobacterium</taxon>
    </lineage>
</organism>
<dbReference type="GO" id="GO:0140359">
    <property type="term" value="F:ABC-type transporter activity"/>
    <property type="evidence" value="ECO:0007669"/>
    <property type="project" value="InterPro"/>
</dbReference>
<reference evidence="7" key="1">
    <citation type="submission" date="2023-01" db="EMBL/GenBank/DDBJ databases">
        <title>Complete genome sequence of Planctobacterium marinum strain Dej080120_11.</title>
        <authorList>
            <person name="Ueki S."/>
            <person name="Maruyama F."/>
        </authorList>
    </citation>
    <scope>NUCLEOTIDE SEQUENCE</scope>
    <source>
        <strain evidence="7">Dej080120_11</strain>
    </source>
</reference>
<dbReference type="InterPro" id="IPR013525">
    <property type="entry name" value="ABC2_TM"/>
</dbReference>
<dbReference type="PANTHER" id="PTHR43471:SF3">
    <property type="entry name" value="ABC TRANSPORTER PERMEASE PROTEIN NATB"/>
    <property type="match status" value="1"/>
</dbReference>
<evidence type="ECO:0000256" key="3">
    <source>
        <dbReference type="ARBA" id="ARBA00022989"/>
    </source>
</evidence>
<dbReference type="Proteomes" id="UP001333710">
    <property type="component" value="Chromosome"/>
</dbReference>
<accession>A0AA48I7M1</accession>
<keyword evidence="4 5" id="KW-0472">Membrane</keyword>
<comment type="subcellular location">
    <subcellularLocation>
        <location evidence="1">Membrane</location>
        <topology evidence="1">Multi-pass membrane protein</topology>
    </subcellularLocation>
</comment>
<feature type="transmembrane region" description="Helical" evidence="5">
    <location>
        <begin position="20"/>
        <end position="41"/>
    </location>
</feature>
<evidence type="ECO:0000256" key="2">
    <source>
        <dbReference type="ARBA" id="ARBA00022692"/>
    </source>
</evidence>
<sequence length="397" mass="43926">MWLVVQKELKELLRDRKTLFFMVALPMLVFPAMFGAIGYFTSKALDDAQNKVLNFAVIGAQYHPELVAKISEDESFSIKELADGADFKQQIKDKTLDFVIELDANADGTVLDAGQSTLKLYLNDAGLNMVESRIEEYVATLNENKRQAAFDTLSVPESKQLALLKPVVLEKVNIAEARENWGERIGGLIPYMLFILCLQGAMVPASDLAAGEKERGTLETLLLVPLDRTQLVMGKFFTVLVAAIVAALVTIFSMAFWGIMIGQGMAITFIQDMMTQIAIIDYILMFVMLVPVASIFAAILLSLSIYARSYKEAQSYMGSLIMLVILPIVVAMAPGITLEGIWAWVPLTNVALAIKELIKGTMDYYALLGILTSTVIIAGALLAFCVYWFKQEKVLFR</sequence>
<keyword evidence="8" id="KW-1185">Reference proteome</keyword>
<dbReference type="AlphaFoldDB" id="A0AA48I7M1"/>
<keyword evidence="2 5" id="KW-0812">Transmembrane</keyword>
<feature type="transmembrane region" description="Helical" evidence="5">
    <location>
        <begin position="236"/>
        <end position="259"/>
    </location>
</feature>
<dbReference type="RefSeq" id="WP_338293469.1">
    <property type="nucleotide sequence ID" value="NZ_AP027272.1"/>
</dbReference>
<evidence type="ECO:0000313" key="7">
    <source>
        <dbReference type="EMBL" id="BDX07455.1"/>
    </source>
</evidence>
<evidence type="ECO:0000259" key="6">
    <source>
        <dbReference type="Pfam" id="PF12698"/>
    </source>
</evidence>
<protein>
    <recommendedName>
        <fullName evidence="6">ABC-2 type transporter transmembrane domain-containing protein</fullName>
    </recommendedName>
</protein>
<dbReference type="Pfam" id="PF12698">
    <property type="entry name" value="ABC2_membrane_3"/>
    <property type="match status" value="1"/>
</dbReference>
<dbReference type="EMBL" id="AP027272">
    <property type="protein sequence ID" value="BDX07455.1"/>
    <property type="molecule type" value="Genomic_DNA"/>
</dbReference>
<evidence type="ECO:0000256" key="4">
    <source>
        <dbReference type="ARBA" id="ARBA00023136"/>
    </source>
</evidence>
<gene>
    <name evidence="7" type="ORF">MACH26_29760</name>
</gene>
<evidence type="ECO:0000256" key="5">
    <source>
        <dbReference type="SAM" id="Phobius"/>
    </source>
</evidence>
<dbReference type="PANTHER" id="PTHR43471">
    <property type="entry name" value="ABC TRANSPORTER PERMEASE"/>
    <property type="match status" value="1"/>
</dbReference>
<feature type="transmembrane region" description="Helical" evidence="5">
    <location>
        <begin position="279"/>
        <end position="307"/>
    </location>
</feature>
<name>A0AA48I7M1_9ALTE</name>
<feature type="domain" description="ABC-2 type transporter transmembrane" evidence="6">
    <location>
        <begin position="16"/>
        <end position="383"/>
    </location>
</feature>
<dbReference type="KEGG" id="pmaw:MACH26_29760"/>
<evidence type="ECO:0000313" key="8">
    <source>
        <dbReference type="Proteomes" id="UP001333710"/>
    </source>
</evidence>
<proteinExistence type="predicted"/>
<feature type="transmembrane region" description="Helical" evidence="5">
    <location>
        <begin position="364"/>
        <end position="389"/>
    </location>
</feature>
<dbReference type="GO" id="GO:0016020">
    <property type="term" value="C:membrane"/>
    <property type="evidence" value="ECO:0007669"/>
    <property type="project" value="UniProtKB-SubCell"/>
</dbReference>
<feature type="transmembrane region" description="Helical" evidence="5">
    <location>
        <begin position="319"/>
        <end position="344"/>
    </location>
</feature>
<evidence type="ECO:0000256" key="1">
    <source>
        <dbReference type="ARBA" id="ARBA00004141"/>
    </source>
</evidence>
<keyword evidence="3 5" id="KW-1133">Transmembrane helix</keyword>